<protein>
    <submittedName>
        <fullName evidence="1">Coiled-coil domain-containing protein 186</fullName>
    </submittedName>
</protein>
<sequence>MNQYLGDESSRCLQARVDIAKSSTETTNMPEGFCLAIKTVLVTNVKKDEIFKMFNHPIKLASLPRHYNLQTGIYTAPSEGVYLFSLTMENLMDMEIQLAVITKCQGRHESLHSVTRCCYKDLTACCFPSTAEER</sequence>
<comment type="caution">
    <text evidence="1">The sequence shown here is derived from an EMBL/GenBank/DDBJ whole genome shotgun (WGS) entry which is preliminary data.</text>
</comment>
<name>A0AAD8BT25_BIOPF</name>
<organism evidence="1 2">
    <name type="scientific">Biomphalaria pfeifferi</name>
    <name type="common">Bloodfluke planorb</name>
    <name type="synonym">Freshwater snail</name>
    <dbReference type="NCBI Taxonomy" id="112525"/>
    <lineage>
        <taxon>Eukaryota</taxon>
        <taxon>Metazoa</taxon>
        <taxon>Spiralia</taxon>
        <taxon>Lophotrochozoa</taxon>
        <taxon>Mollusca</taxon>
        <taxon>Gastropoda</taxon>
        <taxon>Heterobranchia</taxon>
        <taxon>Euthyneura</taxon>
        <taxon>Panpulmonata</taxon>
        <taxon>Hygrophila</taxon>
        <taxon>Lymnaeoidea</taxon>
        <taxon>Planorbidae</taxon>
        <taxon>Biomphalaria</taxon>
    </lineage>
</organism>
<evidence type="ECO:0000313" key="2">
    <source>
        <dbReference type="Proteomes" id="UP001233172"/>
    </source>
</evidence>
<dbReference type="Gene3D" id="2.60.120.40">
    <property type="match status" value="1"/>
</dbReference>
<reference evidence="1" key="1">
    <citation type="journal article" date="2023" name="PLoS Negl. Trop. Dis.">
        <title>A genome sequence for Biomphalaria pfeifferi, the major vector snail for the human-infecting parasite Schistosoma mansoni.</title>
        <authorList>
            <person name="Bu L."/>
            <person name="Lu L."/>
            <person name="Laidemitt M.R."/>
            <person name="Zhang S.M."/>
            <person name="Mutuku M."/>
            <person name="Mkoji G."/>
            <person name="Steinauer M."/>
            <person name="Loker E.S."/>
        </authorList>
    </citation>
    <scope>NUCLEOTIDE SEQUENCE</scope>
    <source>
        <strain evidence="1">KasaAsao</strain>
    </source>
</reference>
<dbReference type="EMBL" id="JASAOG010000041">
    <property type="protein sequence ID" value="KAK0059542.1"/>
    <property type="molecule type" value="Genomic_DNA"/>
</dbReference>
<dbReference type="InterPro" id="IPR008983">
    <property type="entry name" value="Tumour_necrosis_fac-like_dom"/>
</dbReference>
<accession>A0AAD8BT25</accession>
<evidence type="ECO:0000313" key="1">
    <source>
        <dbReference type="EMBL" id="KAK0059542.1"/>
    </source>
</evidence>
<dbReference type="SUPFAM" id="SSF49842">
    <property type="entry name" value="TNF-like"/>
    <property type="match status" value="1"/>
</dbReference>
<reference evidence="1" key="2">
    <citation type="submission" date="2023-04" db="EMBL/GenBank/DDBJ databases">
        <authorList>
            <person name="Bu L."/>
            <person name="Lu L."/>
            <person name="Laidemitt M.R."/>
            <person name="Zhang S.M."/>
            <person name="Mutuku M."/>
            <person name="Mkoji G."/>
            <person name="Steinauer M."/>
            <person name="Loker E.S."/>
        </authorList>
    </citation>
    <scope>NUCLEOTIDE SEQUENCE</scope>
    <source>
        <strain evidence="1">KasaAsao</strain>
        <tissue evidence="1">Whole Snail</tissue>
    </source>
</reference>
<dbReference type="AlphaFoldDB" id="A0AAD8BT25"/>
<keyword evidence="2" id="KW-1185">Reference proteome</keyword>
<proteinExistence type="predicted"/>
<dbReference type="Proteomes" id="UP001233172">
    <property type="component" value="Unassembled WGS sequence"/>
</dbReference>
<gene>
    <name evidence="1" type="ORF">Bpfe_011003</name>
</gene>